<dbReference type="Proteomes" id="UP000677054">
    <property type="component" value="Unassembled WGS sequence"/>
</dbReference>
<dbReference type="Gene3D" id="3.90.550.50">
    <property type="match status" value="1"/>
</dbReference>
<dbReference type="PANTHER" id="PTHR11214">
    <property type="entry name" value="BETA-1,3-N-ACETYLGLUCOSAMINYLTRANSFERASE"/>
    <property type="match status" value="1"/>
</dbReference>
<gene>
    <name evidence="11" type="ORF">DSTB1V02_LOCUS9575</name>
</gene>
<dbReference type="Pfam" id="PF01762">
    <property type="entry name" value="Galactosyl_T"/>
    <property type="match status" value="2"/>
</dbReference>
<dbReference type="GO" id="GO:0000139">
    <property type="term" value="C:Golgi membrane"/>
    <property type="evidence" value="ECO:0007669"/>
    <property type="project" value="UniProtKB-SubCell"/>
</dbReference>
<keyword evidence="9" id="KW-0472">Membrane</keyword>
<evidence type="ECO:0000313" key="11">
    <source>
        <dbReference type="EMBL" id="CAD7249788.1"/>
    </source>
</evidence>
<evidence type="ECO:0000256" key="8">
    <source>
        <dbReference type="ARBA" id="ARBA00023034"/>
    </source>
</evidence>
<accession>A0A7R9FP14</accession>
<sequence length="385" mass="44315">MPCSNHLSLRWHGKRCIQLVAATVVFLVICDQLGVTLHIAELDYQSEFRYPLEEDVSSSVESLKLGLEPDIHPINQYNYPFISDARRKCLDLNGNLQPLRLVYIVKSALDHLERRAAIRYTWGFEKRFSDVDIRRVFLVGKGSDAKVQRGIDAENAEHGDIVQADFADTYYNNTIKTMMGVKWAANYCSKAMFYAIVDDDVYISTKNLLRFLKHPTAYPQYWKEAFFASEQPAGKKTNVGVQRLKQVESFLDQQSGSRNKLYAGKVMHKSPLRHKFSTWYISVEEYPFSMWPPYVTGGATILSGDTMIDFYYMSHYVKHFRFDDIYLALLAKKLGITPLDNPEFHIYPDKPYASNDYEYVIAAHGYSNPQLLTKAWNEQKSLGNA</sequence>
<evidence type="ECO:0000256" key="7">
    <source>
        <dbReference type="ARBA" id="ARBA00022989"/>
    </source>
</evidence>
<keyword evidence="4" id="KW-0808">Transferase</keyword>
<comment type="subcellular location">
    <subcellularLocation>
        <location evidence="1 10">Golgi apparatus membrane</location>
        <topology evidence="1 10">Single-pass type II membrane protein</topology>
    </subcellularLocation>
</comment>
<evidence type="ECO:0000256" key="9">
    <source>
        <dbReference type="ARBA" id="ARBA00023136"/>
    </source>
</evidence>
<evidence type="ECO:0000313" key="12">
    <source>
        <dbReference type="Proteomes" id="UP000677054"/>
    </source>
</evidence>
<name>A0A7R9FP14_9CRUS</name>
<comment type="similarity">
    <text evidence="2 10">Belongs to the glycosyltransferase 31 family.</text>
</comment>
<keyword evidence="12" id="KW-1185">Reference proteome</keyword>
<protein>
    <recommendedName>
        <fullName evidence="10">Hexosyltransferase</fullName>
        <ecNumber evidence="10">2.4.1.-</ecNumber>
    </recommendedName>
</protein>
<dbReference type="GO" id="GO:0006493">
    <property type="term" value="P:protein O-linked glycosylation"/>
    <property type="evidence" value="ECO:0007669"/>
    <property type="project" value="TreeGrafter"/>
</dbReference>
<keyword evidence="3 10" id="KW-0328">Glycosyltransferase</keyword>
<evidence type="ECO:0000256" key="6">
    <source>
        <dbReference type="ARBA" id="ARBA00022968"/>
    </source>
</evidence>
<dbReference type="EMBL" id="CAJPEV010002488">
    <property type="protein sequence ID" value="CAG0897075.1"/>
    <property type="molecule type" value="Genomic_DNA"/>
</dbReference>
<dbReference type="EC" id="2.4.1.-" evidence="10"/>
<evidence type="ECO:0000256" key="10">
    <source>
        <dbReference type="RuleBase" id="RU363063"/>
    </source>
</evidence>
<dbReference type="GO" id="GO:0016758">
    <property type="term" value="F:hexosyltransferase activity"/>
    <property type="evidence" value="ECO:0007669"/>
    <property type="project" value="InterPro"/>
</dbReference>
<evidence type="ECO:0000256" key="2">
    <source>
        <dbReference type="ARBA" id="ARBA00008661"/>
    </source>
</evidence>
<evidence type="ECO:0000256" key="5">
    <source>
        <dbReference type="ARBA" id="ARBA00022692"/>
    </source>
</evidence>
<proteinExistence type="inferred from homology"/>
<dbReference type="AlphaFoldDB" id="A0A7R9FP14"/>
<dbReference type="PANTHER" id="PTHR11214:SF349">
    <property type="entry name" value="BETA-1,3-GALACTOSYLTRANSFERASE BRN"/>
    <property type="match status" value="1"/>
</dbReference>
<keyword evidence="7" id="KW-1133">Transmembrane helix</keyword>
<dbReference type="EMBL" id="LR902005">
    <property type="protein sequence ID" value="CAD7249788.1"/>
    <property type="molecule type" value="Genomic_DNA"/>
</dbReference>
<keyword evidence="5" id="KW-0812">Transmembrane</keyword>
<keyword evidence="8 10" id="KW-0333">Golgi apparatus</keyword>
<evidence type="ECO:0000256" key="1">
    <source>
        <dbReference type="ARBA" id="ARBA00004323"/>
    </source>
</evidence>
<evidence type="ECO:0000256" key="4">
    <source>
        <dbReference type="ARBA" id="ARBA00022679"/>
    </source>
</evidence>
<keyword evidence="6" id="KW-0735">Signal-anchor</keyword>
<dbReference type="InterPro" id="IPR002659">
    <property type="entry name" value="Glyco_trans_31"/>
</dbReference>
<reference evidence="11" key="1">
    <citation type="submission" date="2020-11" db="EMBL/GenBank/DDBJ databases">
        <authorList>
            <person name="Tran Van P."/>
        </authorList>
    </citation>
    <scope>NUCLEOTIDE SEQUENCE</scope>
</reference>
<organism evidence="11">
    <name type="scientific">Darwinula stevensoni</name>
    <dbReference type="NCBI Taxonomy" id="69355"/>
    <lineage>
        <taxon>Eukaryota</taxon>
        <taxon>Metazoa</taxon>
        <taxon>Ecdysozoa</taxon>
        <taxon>Arthropoda</taxon>
        <taxon>Crustacea</taxon>
        <taxon>Oligostraca</taxon>
        <taxon>Ostracoda</taxon>
        <taxon>Podocopa</taxon>
        <taxon>Podocopida</taxon>
        <taxon>Darwinulocopina</taxon>
        <taxon>Darwinuloidea</taxon>
        <taxon>Darwinulidae</taxon>
        <taxon>Darwinula</taxon>
    </lineage>
</organism>
<dbReference type="OrthoDB" id="5957813at2759"/>
<evidence type="ECO:0000256" key="3">
    <source>
        <dbReference type="ARBA" id="ARBA00022676"/>
    </source>
</evidence>
<dbReference type="GO" id="GO:0008194">
    <property type="term" value="F:UDP-glycosyltransferase activity"/>
    <property type="evidence" value="ECO:0007669"/>
    <property type="project" value="TreeGrafter"/>
</dbReference>